<keyword evidence="7" id="KW-0456">Lyase</keyword>
<dbReference type="EMBL" id="JBHSLU010000004">
    <property type="protein sequence ID" value="MFC5504029.1"/>
    <property type="molecule type" value="Genomic_DNA"/>
</dbReference>
<comment type="caution">
    <text evidence="9">The sequence shown here is derived from an EMBL/GenBank/DDBJ whole genome shotgun (WGS) entry which is preliminary data.</text>
</comment>
<accession>A0ABW0NUD8</accession>
<dbReference type="RefSeq" id="WP_066735703.1">
    <property type="nucleotide sequence ID" value="NZ_JBHSLU010000004.1"/>
</dbReference>
<evidence type="ECO:0000256" key="8">
    <source>
        <dbReference type="RuleBase" id="RU364100"/>
    </source>
</evidence>
<keyword evidence="6" id="KW-0238">DNA-binding</keyword>
<keyword evidence="10" id="KW-1185">Reference proteome</keyword>
<evidence type="ECO:0000313" key="10">
    <source>
        <dbReference type="Proteomes" id="UP001596060"/>
    </source>
</evidence>
<dbReference type="Gene3D" id="3.90.1680.20">
    <property type="match status" value="2"/>
</dbReference>
<evidence type="ECO:0000256" key="3">
    <source>
        <dbReference type="ARBA" id="ARBA00022763"/>
    </source>
</evidence>
<dbReference type="GO" id="GO:0016787">
    <property type="term" value="F:hydrolase activity"/>
    <property type="evidence" value="ECO:0007669"/>
    <property type="project" value="UniProtKB-KW"/>
</dbReference>
<dbReference type="EC" id="3.4.-.-" evidence="8"/>
<evidence type="ECO:0000256" key="2">
    <source>
        <dbReference type="ARBA" id="ARBA00022670"/>
    </source>
</evidence>
<evidence type="ECO:0000313" key="9">
    <source>
        <dbReference type="EMBL" id="MFC5504029.1"/>
    </source>
</evidence>
<proteinExistence type="inferred from homology"/>
<organism evidence="9 10">
    <name type="scientific">Bosea massiliensis</name>
    <dbReference type="NCBI Taxonomy" id="151419"/>
    <lineage>
        <taxon>Bacteria</taxon>
        <taxon>Pseudomonadati</taxon>
        <taxon>Pseudomonadota</taxon>
        <taxon>Alphaproteobacteria</taxon>
        <taxon>Hyphomicrobiales</taxon>
        <taxon>Boseaceae</taxon>
        <taxon>Bosea</taxon>
    </lineage>
</organism>
<keyword evidence="4 8" id="KW-0378">Hydrolase</keyword>
<evidence type="ECO:0000256" key="7">
    <source>
        <dbReference type="ARBA" id="ARBA00023239"/>
    </source>
</evidence>
<evidence type="ECO:0000256" key="5">
    <source>
        <dbReference type="ARBA" id="ARBA00023124"/>
    </source>
</evidence>
<dbReference type="InterPro" id="IPR036590">
    <property type="entry name" value="SRAP-like"/>
</dbReference>
<evidence type="ECO:0000256" key="4">
    <source>
        <dbReference type="ARBA" id="ARBA00022801"/>
    </source>
</evidence>
<protein>
    <recommendedName>
        <fullName evidence="8">Abasic site processing protein</fullName>
        <ecNumber evidence="8">3.4.-.-</ecNumber>
    </recommendedName>
</protein>
<comment type="similarity">
    <text evidence="1 8">Belongs to the SOS response-associated peptidase family.</text>
</comment>
<keyword evidence="2 8" id="KW-0645">Protease</keyword>
<keyword evidence="3" id="KW-0227">DNA damage</keyword>
<dbReference type="InterPro" id="IPR003738">
    <property type="entry name" value="SRAP"/>
</dbReference>
<gene>
    <name evidence="9" type="ORF">ACFPN9_02015</name>
</gene>
<sequence length="215" mass="24020">MCNLYSHTRNIEAMRKLFATFDVAAQIVPQPGIFPDYAAPIIRNEGGMPTLAMARWGMPSPAFALEGKKTDPGVTNVRNTRSPHWRRWLGIENRCLVPFTSFSEFNRAEGGDIWFAFGEDRPTAFFAGIWTPHWASVRKLKEGPVSVDLYAFLTTDPNAEVKAIHPKAMPVILTTPEACETWMTAPWEYASALQRPLPDGALRIVARGVKEDGSR</sequence>
<dbReference type="PANTHER" id="PTHR13604">
    <property type="entry name" value="DC12-RELATED"/>
    <property type="match status" value="1"/>
</dbReference>
<keyword evidence="5" id="KW-0190">Covalent protein-DNA linkage</keyword>
<evidence type="ECO:0000256" key="1">
    <source>
        <dbReference type="ARBA" id="ARBA00008136"/>
    </source>
</evidence>
<dbReference type="Proteomes" id="UP001596060">
    <property type="component" value="Unassembled WGS sequence"/>
</dbReference>
<dbReference type="Pfam" id="PF02586">
    <property type="entry name" value="SRAP"/>
    <property type="match status" value="1"/>
</dbReference>
<name>A0ABW0NUD8_9HYPH</name>
<dbReference type="PANTHER" id="PTHR13604:SF0">
    <property type="entry name" value="ABASIC SITE PROCESSING PROTEIN HMCES"/>
    <property type="match status" value="1"/>
</dbReference>
<evidence type="ECO:0000256" key="6">
    <source>
        <dbReference type="ARBA" id="ARBA00023125"/>
    </source>
</evidence>
<reference evidence="10" key="1">
    <citation type="journal article" date="2019" name="Int. J. Syst. Evol. Microbiol.">
        <title>The Global Catalogue of Microorganisms (GCM) 10K type strain sequencing project: providing services to taxonomists for standard genome sequencing and annotation.</title>
        <authorList>
            <consortium name="The Broad Institute Genomics Platform"/>
            <consortium name="The Broad Institute Genome Sequencing Center for Infectious Disease"/>
            <person name="Wu L."/>
            <person name="Ma J."/>
        </authorList>
    </citation>
    <scope>NUCLEOTIDE SEQUENCE [LARGE SCALE GENOMIC DNA]</scope>
    <source>
        <strain evidence="10">CCUG 43117</strain>
    </source>
</reference>
<dbReference type="SUPFAM" id="SSF143081">
    <property type="entry name" value="BB1717-like"/>
    <property type="match status" value="1"/>
</dbReference>